<evidence type="ECO:0000256" key="1">
    <source>
        <dbReference type="SAM" id="Phobius"/>
    </source>
</evidence>
<feature type="transmembrane region" description="Helical" evidence="1">
    <location>
        <begin position="6"/>
        <end position="24"/>
    </location>
</feature>
<accession>A0A1M7XZH4</accession>
<sequence>MGIHFKGILVVLSFLLPNIFFYFFPPQNIPKNLSSVPVVFTIMEQAGRILCLVVPVVFGKKIAEQKGSYLVILMALCLLVYYTCWILYFTSGREYFDLFKPMGFIPIPMAIFPLMYLILLGIWVRSPLFIAPAILFSIGHLAISWNTYIQLLKIR</sequence>
<keyword evidence="1" id="KW-0472">Membrane</keyword>
<name>A0A1M7XZH4_9FIRM</name>
<protein>
    <submittedName>
        <fullName evidence="2">Uncharacterized protein</fullName>
    </submittedName>
</protein>
<dbReference type="AlphaFoldDB" id="A0A1M7XZH4"/>
<evidence type="ECO:0000313" key="3">
    <source>
        <dbReference type="Proteomes" id="UP000184612"/>
    </source>
</evidence>
<evidence type="ECO:0000313" key="2">
    <source>
        <dbReference type="EMBL" id="SHO44592.1"/>
    </source>
</evidence>
<keyword evidence="1" id="KW-0812">Transmembrane</keyword>
<reference evidence="2 3" key="1">
    <citation type="submission" date="2016-12" db="EMBL/GenBank/DDBJ databases">
        <authorList>
            <person name="Song W.-J."/>
            <person name="Kurnit D.M."/>
        </authorList>
    </citation>
    <scope>NUCLEOTIDE SEQUENCE [LARGE SCALE GENOMIC DNA]</scope>
    <source>
        <strain evidence="2 3">DSM 12503</strain>
    </source>
</reference>
<keyword evidence="1" id="KW-1133">Transmembrane helix</keyword>
<feature type="transmembrane region" description="Helical" evidence="1">
    <location>
        <begin position="102"/>
        <end position="123"/>
    </location>
</feature>
<organism evidence="2 3">
    <name type="scientific">Anaerocolumna xylanovorans DSM 12503</name>
    <dbReference type="NCBI Taxonomy" id="1121345"/>
    <lineage>
        <taxon>Bacteria</taxon>
        <taxon>Bacillati</taxon>
        <taxon>Bacillota</taxon>
        <taxon>Clostridia</taxon>
        <taxon>Lachnospirales</taxon>
        <taxon>Lachnospiraceae</taxon>
        <taxon>Anaerocolumna</taxon>
    </lineage>
</organism>
<feature type="transmembrane region" description="Helical" evidence="1">
    <location>
        <begin position="36"/>
        <end position="58"/>
    </location>
</feature>
<dbReference type="EMBL" id="FRFD01000003">
    <property type="protein sequence ID" value="SHO44592.1"/>
    <property type="molecule type" value="Genomic_DNA"/>
</dbReference>
<dbReference type="Proteomes" id="UP000184612">
    <property type="component" value="Unassembled WGS sequence"/>
</dbReference>
<keyword evidence="3" id="KW-1185">Reference proteome</keyword>
<proteinExistence type="predicted"/>
<dbReference type="STRING" id="1121345.SAMN02745217_00655"/>
<gene>
    <name evidence="2" type="ORF">SAMN02745217_00655</name>
</gene>
<feature type="transmembrane region" description="Helical" evidence="1">
    <location>
        <begin position="70"/>
        <end position="90"/>
    </location>
</feature>
<feature type="transmembrane region" description="Helical" evidence="1">
    <location>
        <begin position="129"/>
        <end position="149"/>
    </location>
</feature>